<feature type="binding site" description="in other chain" evidence="7">
    <location>
        <position position="455"/>
    </location>
    <ligand>
        <name>IMP</name>
        <dbReference type="ChEBI" id="CHEBI:58053"/>
        <note>ligand shared between dimeric partners</note>
    </ligand>
</feature>
<dbReference type="EC" id="6.3.4.4" evidence="7"/>
<feature type="binding site" evidence="7">
    <location>
        <position position="457"/>
    </location>
    <ligand>
        <name>GTP</name>
        <dbReference type="ChEBI" id="CHEBI:37565"/>
    </ligand>
</feature>
<feature type="binding site" description="in other chain" evidence="7">
    <location>
        <position position="312"/>
    </location>
    <ligand>
        <name>IMP</name>
        <dbReference type="ChEBI" id="CHEBI:58053"/>
        <note>ligand shared between dimeric partners</note>
    </ligand>
</feature>
<keyword evidence="5 7" id="KW-0460">Magnesium</keyword>
<sequence length="537" mass="58286">MPRSGNPRIILLSGPIGSGKSRLAAGLVGRHGARMLRTRDLIRAARPGVPEERMALQRAGAALDRTDGGEWVKTALARLLDQMSGEADPPILVVVDAVRIEGQVAAVRSAFGTLVHHIHLTAGEAALADRYALRKAAGDEGVAFEAARRQRTEKGVEKLAALADVVIETDRSNEDAVLTRATALLGLYPRSVTPLVDVLVGGQYGSEGKGNVVGHIAPEYDLLVRVGGPNAGHKVFGDPVQVYYHLPSGSRRAPHARLLLGAGAVLRVPKLLKELGEHGIEASRLSIDPQAMIIEDDDIAREEQLAKGISSTQQGVGSASANKIMGRAGMNIRLARDVPELRPYLREAQEVLEVAYLRGYRIMLEGTQGTTLSMHHGPYPFVTSRDTTASGCLADAGISPMRVRRVIMVCRTYPIRVGGPSGPMEGELSYEELAARSGIPIDELRTTETTTTTKRQRRIAEFDWVQLRRSALLNGPTDIALTFTDYLGVGNRGAYRVDQLNQTTLRFIEEVERVSGVPVSMVSTNFGWRNVIDRRTW</sequence>
<dbReference type="InterPro" id="IPR001114">
    <property type="entry name" value="Adenylosuccinate_synthetase"/>
</dbReference>
<dbReference type="SUPFAM" id="SSF52540">
    <property type="entry name" value="P-loop containing nucleoside triphosphate hydrolases"/>
    <property type="match status" value="2"/>
</dbReference>
<keyword evidence="2 7" id="KW-0479">Metal-binding</keyword>
<evidence type="ECO:0000256" key="7">
    <source>
        <dbReference type="HAMAP-Rule" id="MF_00011"/>
    </source>
</evidence>
<evidence type="ECO:0000256" key="2">
    <source>
        <dbReference type="ARBA" id="ARBA00022723"/>
    </source>
</evidence>
<evidence type="ECO:0000256" key="3">
    <source>
        <dbReference type="ARBA" id="ARBA00022741"/>
    </source>
</evidence>
<dbReference type="EMBL" id="JBHLVZ010000120">
    <property type="protein sequence ID" value="MFC0389707.1"/>
    <property type="molecule type" value="Genomic_DNA"/>
</dbReference>
<feature type="binding site" evidence="7">
    <location>
        <begin position="483"/>
        <end position="485"/>
    </location>
    <ligand>
        <name>GTP</name>
        <dbReference type="ChEBI" id="CHEBI:37565"/>
    </ligand>
</feature>
<name>A0ABV6J2D0_9PROT</name>
<dbReference type="PANTHER" id="PTHR11846:SF0">
    <property type="entry name" value="ADENYLOSUCCINATE SYNTHETASE"/>
    <property type="match status" value="1"/>
</dbReference>
<keyword evidence="6 7" id="KW-0342">GTP-binding</keyword>
<dbReference type="HAMAP" id="MF_00011">
    <property type="entry name" value="Adenylosucc_synth"/>
    <property type="match status" value="1"/>
</dbReference>
<comment type="catalytic activity">
    <reaction evidence="7">
        <text>IMP + L-aspartate + GTP = N(6)-(1,2-dicarboxyethyl)-AMP + GDP + phosphate + 2 H(+)</text>
        <dbReference type="Rhea" id="RHEA:15753"/>
        <dbReference type="ChEBI" id="CHEBI:15378"/>
        <dbReference type="ChEBI" id="CHEBI:29991"/>
        <dbReference type="ChEBI" id="CHEBI:37565"/>
        <dbReference type="ChEBI" id="CHEBI:43474"/>
        <dbReference type="ChEBI" id="CHEBI:57567"/>
        <dbReference type="ChEBI" id="CHEBI:58053"/>
        <dbReference type="ChEBI" id="CHEBI:58189"/>
        <dbReference type="EC" id="6.3.4.4"/>
    </reaction>
</comment>
<keyword evidence="9" id="KW-1185">Reference proteome</keyword>
<keyword evidence="4 7" id="KW-0658">Purine biosynthesis</keyword>
<comment type="subunit">
    <text evidence="7">Homodimer.</text>
</comment>
<dbReference type="Pfam" id="PF00709">
    <property type="entry name" value="Adenylsucc_synt"/>
    <property type="match status" value="2"/>
</dbReference>
<evidence type="ECO:0000313" key="8">
    <source>
        <dbReference type="EMBL" id="MFC0389707.1"/>
    </source>
</evidence>
<feature type="binding site" evidence="7">
    <location>
        <position position="232"/>
    </location>
    <ligand>
        <name>Mg(2+)</name>
        <dbReference type="ChEBI" id="CHEBI:18420"/>
    </ligand>
</feature>
<evidence type="ECO:0000256" key="4">
    <source>
        <dbReference type="ARBA" id="ARBA00022755"/>
    </source>
</evidence>
<feature type="binding site" description="in other chain" evidence="7">
    <location>
        <position position="368"/>
    </location>
    <ligand>
        <name>IMP</name>
        <dbReference type="ChEBI" id="CHEBI:58053"/>
        <note>ligand shared between dimeric partners</note>
    </ligand>
</feature>
<dbReference type="Pfam" id="PF13671">
    <property type="entry name" value="AAA_33"/>
    <property type="match status" value="1"/>
</dbReference>
<comment type="function">
    <text evidence="7">Plays an important role in the de novo pathway of purine nucleotide biosynthesis. Catalyzes the first committed step in the biosynthesis of AMP from IMP.</text>
</comment>
<feature type="active site" description="Proton donor" evidence="7">
    <location>
        <position position="233"/>
    </location>
</feature>
<comment type="caution">
    <text evidence="7">Lacks conserved residue(s) required for the propagation of feature annotation.</text>
</comment>
<comment type="similarity">
    <text evidence="7">Belongs to the adenylosuccinate synthetase family.</text>
</comment>
<evidence type="ECO:0000256" key="5">
    <source>
        <dbReference type="ARBA" id="ARBA00022842"/>
    </source>
</evidence>
<feature type="binding site" evidence="7">
    <location>
        <begin position="451"/>
        <end position="457"/>
    </location>
    <ligand>
        <name>substrate</name>
    </ligand>
</feature>
<dbReference type="Gene3D" id="3.40.50.300">
    <property type="entry name" value="P-loop containing nucleotide triphosphate hydrolases"/>
    <property type="match status" value="1"/>
</dbReference>
<feature type="binding site" description="in other chain" evidence="7">
    <location>
        <begin position="230"/>
        <end position="233"/>
    </location>
    <ligand>
        <name>IMP</name>
        <dbReference type="ChEBI" id="CHEBI:58053"/>
        <note>ligand shared between dimeric partners</note>
    </ligand>
</feature>
<keyword evidence="1 7" id="KW-0436">Ligase</keyword>
<keyword evidence="7" id="KW-0963">Cytoplasm</keyword>
<comment type="pathway">
    <text evidence="7">Purine metabolism; AMP biosynthesis via de novo pathway; AMP from IMP: step 1/2.</text>
</comment>
<keyword evidence="3 7" id="KW-0547">Nucleotide-binding</keyword>
<comment type="caution">
    <text evidence="8">The sequence shown here is derived from an EMBL/GenBank/DDBJ whole genome shotgun (WGS) entry which is preliminary data.</text>
</comment>
<comment type="cofactor">
    <cofactor evidence="7">
        <name>Mg(2+)</name>
        <dbReference type="ChEBI" id="CHEBI:18420"/>
    </cofactor>
    <text evidence="7">Binds 1 Mg(2+) ion per subunit.</text>
</comment>
<organism evidence="8 9">
    <name type="scientific">Muricoccus vinaceus</name>
    <dbReference type="NCBI Taxonomy" id="424704"/>
    <lineage>
        <taxon>Bacteria</taxon>
        <taxon>Pseudomonadati</taxon>
        <taxon>Pseudomonadota</taxon>
        <taxon>Alphaproteobacteria</taxon>
        <taxon>Acetobacterales</taxon>
        <taxon>Roseomonadaceae</taxon>
        <taxon>Muricoccus</taxon>
    </lineage>
</organism>
<dbReference type="InterPro" id="IPR042109">
    <property type="entry name" value="Adenylosuccinate_synth_dom1"/>
</dbReference>
<proteinExistence type="inferred from homology"/>
<dbReference type="Proteomes" id="UP001589789">
    <property type="component" value="Unassembled WGS sequence"/>
</dbReference>
<evidence type="ECO:0000313" key="9">
    <source>
        <dbReference type="Proteomes" id="UP001589789"/>
    </source>
</evidence>
<feature type="binding site" evidence="7">
    <location>
        <begin position="232"/>
        <end position="234"/>
    </location>
    <ligand>
        <name>GTP</name>
        <dbReference type="ChEBI" id="CHEBI:37565"/>
    </ligand>
</feature>
<dbReference type="InterPro" id="IPR042111">
    <property type="entry name" value="Adenylosuccinate_synth_dom3"/>
</dbReference>
<dbReference type="PANTHER" id="PTHR11846">
    <property type="entry name" value="ADENYLOSUCCINATE SYNTHETASE"/>
    <property type="match status" value="1"/>
</dbReference>
<accession>A0ABV6J2D0</accession>
<dbReference type="Gene3D" id="3.90.170.10">
    <property type="entry name" value="Adenylosuccinate Synthetase, subunit A, domain 3"/>
    <property type="match status" value="1"/>
</dbReference>
<evidence type="ECO:0000256" key="6">
    <source>
        <dbReference type="ARBA" id="ARBA00023134"/>
    </source>
</evidence>
<gene>
    <name evidence="7" type="primary">purA</name>
    <name evidence="8" type="ORF">ACFFIC_29815</name>
</gene>
<dbReference type="Gene3D" id="3.40.440.10">
    <property type="entry name" value="Adenylosuccinate Synthetase, subunit A, domain 1"/>
    <property type="match status" value="2"/>
</dbReference>
<dbReference type="RefSeq" id="WP_377057255.1">
    <property type="nucleotide sequence ID" value="NZ_JBHLVZ010000120.1"/>
</dbReference>
<evidence type="ECO:0000256" key="1">
    <source>
        <dbReference type="ARBA" id="ARBA00022598"/>
    </source>
</evidence>
<dbReference type="SMART" id="SM00788">
    <property type="entry name" value="Adenylsucc_synt"/>
    <property type="match status" value="1"/>
</dbReference>
<dbReference type="InterPro" id="IPR027417">
    <property type="entry name" value="P-loop_NTPase"/>
</dbReference>
<dbReference type="GO" id="GO:0004019">
    <property type="term" value="F:adenylosuccinate synthase activity"/>
    <property type="evidence" value="ECO:0007669"/>
    <property type="project" value="UniProtKB-EC"/>
</dbReference>
<protein>
    <recommendedName>
        <fullName evidence="7">Adenylosuccinate synthetase</fullName>
        <shortName evidence="7">AMPSase</shortName>
        <shortName evidence="7">AdSS</shortName>
        <ecNumber evidence="7">6.3.4.4</ecNumber>
    </recommendedName>
    <alternativeName>
        <fullName evidence="7">IMP--aspartate ligase</fullName>
    </alternativeName>
</protein>
<reference evidence="8 9" key="1">
    <citation type="submission" date="2024-09" db="EMBL/GenBank/DDBJ databases">
        <authorList>
            <person name="Sun Q."/>
            <person name="Mori K."/>
        </authorList>
    </citation>
    <scope>NUCLEOTIDE SEQUENCE [LARGE SCALE GENOMIC DNA]</scope>
    <source>
        <strain evidence="8 9">CCM 7468</strain>
    </source>
</reference>
<comment type="subcellular location">
    <subcellularLocation>
        <location evidence="7">Cytoplasm</location>
    </subcellularLocation>
</comment>
<feature type="binding site" description="in other chain" evidence="7">
    <location>
        <position position="383"/>
    </location>
    <ligand>
        <name>IMP</name>
        <dbReference type="ChEBI" id="CHEBI:58053"/>
        <note>ligand shared between dimeric partners</note>
    </ligand>
</feature>